<evidence type="ECO:0000256" key="1">
    <source>
        <dbReference type="ARBA" id="ARBA00004141"/>
    </source>
</evidence>
<evidence type="ECO:0000313" key="9">
    <source>
        <dbReference type="EMBL" id="TKA32531.1"/>
    </source>
</evidence>
<feature type="transmembrane region" description="Helical" evidence="7">
    <location>
        <begin position="285"/>
        <end position="303"/>
    </location>
</feature>
<dbReference type="AlphaFoldDB" id="A0A4U0UAV5"/>
<organism evidence="9 10">
    <name type="scientific">Salinomyces thailandicus</name>
    <dbReference type="NCBI Taxonomy" id="706561"/>
    <lineage>
        <taxon>Eukaryota</taxon>
        <taxon>Fungi</taxon>
        <taxon>Dikarya</taxon>
        <taxon>Ascomycota</taxon>
        <taxon>Pezizomycotina</taxon>
        <taxon>Dothideomycetes</taxon>
        <taxon>Dothideomycetidae</taxon>
        <taxon>Mycosphaerellales</taxon>
        <taxon>Teratosphaeriaceae</taxon>
        <taxon>Salinomyces</taxon>
    </lineage>
</organism>
<dbReference type="PANTHER" id="PTHR32468">
    <property type="entry name" value="CATION/H + ANTIPORTER"/>
    <property type="match status" value="1"/>
</dbReference>
<feature type="domain" description="Cation/H+ exchanger transmembrane" evidence="8">
    <location>
        <begin position="58"/>
        <end position="444"/>
    </location>
</feature>
<evidence type="ECO:0000256" key="3">
    <source>
        <dbReference type="ARBA" id="ARBA00022692"/>
    </source>
</evidence>
<name>A0A4U0UAV5_9PEZI</name>
<evidence type="ECO:0000256" key="5">
    <source>
        <dbReference type="ARBA" id="ARBA00023065"/>
    </source>
</evidence>
<evidence type="ECO:0000256" key="4">
    <source>
        <dbReference type="ARBA" id="ARBA00022989"/>
    </source>
</evidence>
<feature type="transmembrane region" description="Helical" evidence="7">
    <location>
        <begin position="364"/>
        <end position="385"/>
    </location>
</feature>
<protein>
    <recommendedName>
        <fullName evidence="8">Cation/H+ exchanger transmembrane domain-containing protein</fullName>
    </recommendedName>
</protein>
<keyword evidence="6 7" id="KW-0472">Membrane</keyword>
<feature type="transmembrane region" description="Helical" evidence="7">
    <location>
        <begin position="111"/>
        <end position="130"/>
    </location>
</feature>
<dbReference type="EMBL" id="NAJL01000005">
    <property type="protein sequence ID" value="TKA32531.1"/>
    <property type="molecule type" value="Genomic_DNA"/>
</dbReference>
<dbReference type="OrthoDB" id="2687058at2759"/>
<feature type="transmembrane region" description="Helical" evidence="7">
    <location>
        <begin position="142"/>
        <end position="165"/>
    </location>
</feature>
<dbReference type="GO" id="GO:1902600">
    <property type="term" value="P:proton transmembrane transport"/>
    <property type="evidence" value="ECO:0007669"/>
    <property type="project" value="InterPro"/>
</dbReference>
<evidence type="ECO:0000256" key="2">
    <source>
        <dbReference type="ARBA" id="ARBA00022448"/>
    </source>
</evidence>
<evidence type="ECO:0000313" key="10">
    <source>
        <dbReference type="Proteomes" id="UP000308549"/>
    </source>
</evidence>
<feature type="transmembrane region" description="Helical" evidence="7">
    <location>
        <begin position="77"/>
        <end position="99"/>
    </location>
</feature>
<dbReference type="Proteomes" id="UP000308549">
    <property type="component" value="Unassembled WGS sequence"/>
</dbReference>
<evidence type="ECO:0000256" key="6">
    <source>
        <dbReference type="ARBA" id="ARBA00023136"/>
    </source>
</evidence>
<dbReference type="InterPro" id="IPR050794">
    <property type="entry name" value="CPA2_transporter"/>
</dbReference>
<keyword evidence="5" id="KW-0406">Ion transport</keyword>
<keyword evidence="2" id="KW-0813">Transport</keyword>
<feature type="transmembrane region" description="Helical" evidence="7">
    <location>
        <begin position="339"/>
        <end position="358"/>
    </location>
</feature>
<reference evidence="9 10" key="1">
    <citation type="submission" date="2017-03" db="EMBL/GenBank/DDBJ databases">
        <title>Genomes of endolithic fungi from Antarctica.</title>
        <authorList>
            <person name="Coleine C."/>
            <person name="Masonjones S."/>
            <person name="Stajich J.E."/>
        </authorList>
    </citation>
    <scope>NUCLEOTIDE SEQUENCE [LARGE SCALE GENOMIC DNA]</scope>
    <source>
        <strain evidence="9 10">CCFEE 6315</strain>
    </source>
</reference>
<proteinExistence type="predicted"/>
<feature type="transmembrane region" description="Helical" evidence="7">
    <location>
        <begin position="214"/>
        <end position="238"/>
    </location>
</feature>
<evidence type="ECO:0000259" key="8">
    <source>
        <dbReference type="Pfam" id="PF00999"/>
    </source>
</evidence>
<keyword evidence="3 7" id="KW-0812">Transmembrane</keyword>
<sequence>MATLTVTTTRVVTTTIASAAASSTLRAPSQGGILDGENPTVYNAKSPIILFIIQAGVILIFCRLLHWPLSKLRQPRVIAEVIGGVLLGPSVMGRIPGFTQTIFPDIAMDNLNLVANIGLVLFLFLVGLEVDLRYFASNWKVALSVGTAGMALPFGLGCAISWGLYNEFRTEEGTTEIGFGVYMLFIGIAMSITAFPVLCRILTELKLLSTPVGIIVLSAGAANDVVGWILLALCVALVNAGSGLTALWVLLTCVGYVLFLFFAVRPLFLRLLRSTRSLQDGPSQSIVALTLLIALTSAFFTGVIGVHPIFGAFLAGLICPHEGGFAIKVTEKIEDLVSTIFLPLYFALSGLQTNLGLLDTAITWAYVVGVIAVAFFAKFGGGALAARLNGLVWRESCTIGVLMSCKGLVELIVLNIGRNAGILSGRTFTIFVVMALVTTFATTPLTALLYSPSYQRKLESWKRGEIDWDTGLPCMNGGSDSDGIVAQKFESAKIESLLVYLRLDNMPTLLALVSLFGARTTSNVSPKTHPSLGPDDSAQRTIATPYAEQRRPVEVHGVRLVELTERGSSVMKVTEVDEYSFFDPVLNAFRVLGELYSLAVSGEVAVVPESSYAETLVAKAAEESSGLLLLPWSETGSLSESQTLSSDCVRDRLASDAYSTFVRPAFDLAHCTTAVFVNRGFSGTLKPRPSALKRSISALSFPGRRESATAARTNRGHHIFLPFLGGADGRSALRLVLQLAENADVTATLVHLKQDGTKNQQEDEVQQTQVRAKHDEATTWPLAIPRSEEDDAAFFATMQRSLAVQLQSRVIFETVTAANVIDSIIVTAAKELRTDSRNGGDVVVVARSKDEAGSCLGEVADLLIASNVKASLLVVQARARGVD</sequence>
<dbReference type="Pfam" id="PF00999">
    <property type="entry name" value="Na_H_Exchanger"/>
    <property type="match status" value="1"/>
</dbReference>
<accession>A0A4U0UAV5</accession>
<feature type="transmembrane region" description="Helical" evidence="7">
    <location>
        <begin position="177"/>
        <end position="202"/>
    </location>
</feature>
<dbReference type="PANTHER" id="PTHR32468:SF0">
    <property type="entry name" value="K(+)_H(+) ANTIPORTER 1"/>
    <property type="match status" value="1"/>
</dbReference>
<feature type="transmembrane region" description="Helical" evidence="7">
    <location>
        <begin position="48"/>
        <end position="65"/>
    </location>
</feature>
<dbReference type="Gene3D" id="1.20.1530.20">
    <property type="match status" value="1"/>
</dbReference>
<dbReference type="GO" id="GO:0015297">
    <property type="term" value="F:antiporter activity"/>
    <property type="evidence" value="ECO:0007669"/>
    <property type="project" value="InterPro"/>
</dbReference>
<evidence type="ECO:0000256" key="7">
    <source>
        <dbReference type="SAM" id="Phobius"/>
    </source>
</evidence>
<dbReference type="InterPro" id="IPR006153">
    <property type="entry name" value="Cation/H_exchanger_TM"/>
</dbReference>
<feature type="transmembrane region" description="Helical" evidence="7">
    <location>
        <begin position="244"/>
        <end position="264"/>
    </location>
</feature>
<feature type="transmembrane region" description="Helical" evidence="7">
    <location>
        <begin position="428"/>
        <end position="450"/>
    </location>
</feature>
<gene>
    <name evidence="9" type="ORF">B0A50_01639</name>
</gene>
<comment type="caution">
    <text evidence="9">The sequence shown here is derived from an EMBL/GenBank/DDBJ whole genome shotgun (WGS) entry which is preliminary data.</text>
</comment>
<keyword evidence="4 7" id="KW-1133">Transmembrane helix</keyword>
<comment type="subcellular location">
    <subcellularLocation>
        <location evidence="1">Membrane</location>
        <topology evidence="1">Multi-pass membrane protein</topology>
    </subcellularLocation>
</comment>
<keyword evidence="10" id="KW-1185">Reference proteome</keyword>
<dbReference type="GO" id="GO:0016020">
    <property type="term" value="C:membrane"/>
    <property type="evidence" value="ECO:0007669"/>
    <property type="project" value="UniProtKB-SubCell"/>
</dbReference>
<dbReference type="InterPro" id="IPR038770">
    <property type="entry name" value="Na+/solute_symporter_sf"/>
</dbReference>